<gene>
    <name evidence="10" type="ORF">FD14_GL001017</name>
</gene>
<reference evidence="10 11" key="1">
    <citation type="journal article" date="2015" name="Genome Announc.">
        <title>Expanding the biotechnology potential of lactobacilli through comparative genomics of 213 strains and associated genera.</title>
        <authorList>
            <person name="Sun Z."/>
            <person name="Harris H.M."/>
            <person name="McCann A."/>
            <person name="Guo C."/>
            <person name="Argimon S."/>
            <person name="Zhang W."/>
            <person name="Yang X."/>
            <person name="Jeffery I.B."/>
            <person name="Cooney J.C."/>
            <person name="Kagawa T.F."/>
            <person name="Liu W."/>
            <person name="Song Y."/>
            <person name="Salvetti E."/>
            <person name="Wrobel A."/>
            <person name="Rasinkangas P."/>
            <person name="Parkhill J."/>
            <person name="Rea M.C."/>
            <person name="O'Sullivan O."/>
            <person name="Ritari J."/>
            <person name="Douillard F.P."/>
            <person name="Paul Ross R."/>
            <person name="Yang R."/>
            <person name="Briner A.E."/>
            <person name="Felis G.E."/>
            <person name="de Vos W.M."/>
            <person name="Barrangou R."/>
            <person name="Klaenhammer T.R."/>
            <person name="Caufield P.W."/>
            <person name="Cui Y."/>
            <person name="Zhang H."/>
            <person name="O'Toole P.W."/>
        </authorList>
    </citation>
    <scope>NUCLEOTIDE SEQUENCE [LARGE SCALE GENOMIC DNA]</scope>
    <source>
        <strain evidence="10 11">DSM 23365</strain>
    </source>
</reference>
<proteinExistence type="inferred from homology"/>
<comment type="subcellular location">
    <subcellularLocation>
        <location evidence="1">Cell membrane</location>
        <topology evidence="1">Peripheral membrane protein</topology>
    </subcellularLocation>
</comment>
<dbReference type="CDD" id="cd03225">
    <property type="entry name" value="ABC_cobalt_CbiO_domain1"/>
    <property type="match status" value="1"/>
</dbReference>
<dbReference type="InterPro" id="IPR015856">
    <property type="entry name" value="ABC_transpr_CbiO/EcfA_su"/>
</dbReference>
<evidence type="ECO:0000256" key="1">
    <source>
        <dbReference type="ARBA" id="ARBA00004202"/>
    </source>
</evidence>
<keyword evidence="11" id="KW-1185">Reference proteome</keyword>
<dbReference type="PROSITE" id="PS00211">
    <property type="entry name" value="ABC_TRANSPORTER_1"/>
    <property type="match status" value="1"/>
</dbReference>
<dbReference type="EMBL" id="AYZM01000111">
    <property type="protein sequence ID" value="KRN21575.1"/>
    <property type="molecule type" value="Genomic_DNA"/>
</dbReference>
<comment type="caution">
    <text evidence="10">The sequence shown here is derived from an EMBL/GenBank/DDBJ whole genome shotgun (WGS) entry which is preliminary data.</text>
</comment>
<dbReference type="Pfam" id="PF00005">
    <property type="entry name" value="ABC_tran"/>
    <property type="match status" value="1"/>
</dbReference>
<dbReference type="SUPFAM" id="SSF52540">
    <property type="entry name" value="P-loop containing nucleoside triphosphate hydrolases"/>
    <property type="match status" value="1"/>
</dbReference>
<dbReference type="Proteomes" id="UP000051442">
    <property type="component" value="Unassembled WGS sequence"/>
</dbReference>
<protein>
    <submittedName>
        <fullName evidence="10">ABC transporter-like protein</fullName>
    </submittedName>
</protein>
<evidence type="ECO:0000256" key="2">
    <source>
        <dbReference type="ARBA" id="ARBA00005417"/>
    </source>
</evidence>
<dbReference type="PANTHER" id="PTHR43553:SF24">
    <property type="entry name" value="ENERGY-COUPLING FACTOR TRANSPORTER ATP-BINDING PROTEIN ECFA1"/>
    <property type="match status" value="1"/>
</dbReference>
<dbReference type="PATRIC" id="fig|1423804.4.peg.1095"/>
<dbReference type="InterPro" id="IPR003439">
    <property type="entry name" value="ABC_transporter-like_ATP-bd"/>
</dbReference>
<dbReference type="GO" id="GO:0042626">
    <property type="term" value="F:ATPase-coupled transmembrane transporter activity"/>
    <property type="evidence" value="ECO:0007669"/>
    <property type="project" value="TreeGrafter"/>
</dbReference>
<keyword evidence="6" id="KW-0067">ATP-binding</keyword>
<sequence>MENRMVDSQQLALTNVVVQYPGTSAPQLTIPSVTAQVGQLIGIIGASRSGKTTLCRVLAGIIPNIVHGKLTGTVQLGSYQPVTDWAAYRQHLGVVFQDPAGQLSGLSETVADELAFDLVNQGQSEATIVTRVHEVAQQLGLTAQLSQAPTELSGGQLQRLAIGCALITHPQVLVMDDPTSQMDPQGRAAFFKWLRQLTDTTVLIVSDEIDDLCEIADQLWGLADGELVISGTPRQVINQLVPEWHLPVPVTTQLAQTMSWRLADQSWPVTLTELKEARYDHVAATQV</sequence>
<comment type="similarity">
    <text evidence="2">Belongs to the ABC transporter superfamily.</text>
</comment>
<evidence type="ECO:0000256" key="8">
    <source>
        <dbReference type="ARBA" id="ARBA00023136"/>
    </source>
</evidence>
<feature type="domain" description="ABC transporter" evidence="9">
    <location>
        <begin position="11"/>
        <end position="249"/>
    </location>
</feature>
<evidence type="ECO:0000313" key="10">
    <source>
        <dbReference type="EMBL" id="KRN21575.1"/>
    </source>
</evidence>
<evidence type="ECO:0000256" key="7">
    <source>
        <dbReference type="ARBA" id="ARBA00022967"/>
    </source>
</evidence>
<dbReference type="InterPro" id="IPR027417">
    <property type="entry name" value="P-loop_NTPase"/>
</dbReference>
<dbReference type="STRING" id="1423804.FD14_GL001017"/>
<keyword evidence="7" id="KW-1278">Translocase</keyword>
<evidence type="ECO:0000256" key="4">
    <source>
        <dbReference type="ARBA" id="ARBA00022475"/>
    </source>
</evidence>
<dbReference type="InterPro" id="IPR050095">
    <property type="entry name" value="ECF_ABC_transporter_ATP-bd"/>
</dbReference>
<evidence type="ECO:0000256" key="3">
    <source>
        <dbReference type="ARBA" id="ARBA00022448"/>
    </source>
</evidence>
<evidence type="ECO:0000313" key="11">
    <source>
        <dbReference type="Proteomes" id="UP000051442"/>
    </source>
</evidence>
<accession>A0A0R2F7N9</accession>
<dbReference type="InterPro" id="IPR017871">
    <property type="entry name" value="ABC_transporter-like_CS"/>
</dbReference>
<name>A0A0R2F7N9_9LACO</name>
<dbReference type="PROSITE" id="PS50893">
    <property type="entry name" value="ABC_TRANSPORTER_2"/>
    <property type="match status" value="1"/>
</dbReference>
<keyword evidence="4" id="KW-1003">Cell membrane</keyword>
<dbReference type="Gene3D" id="3.40.50.300">
    <property type="entry name" value="P-loop containing nucleotide triphosphate hydrolases"/>
    <property type="match status" value="1"/>
</dbReference>
<evidence type="ECO:0000256" key="6">
    <source>
        <dbReference type="ARBA" id="ARBA00022840"/>
    </source>
</evidence>
<dbReference type="PANTHER" id="PTHR43553">
    <property type="entry name" value="HEAVY METAL TRANSPORTER"/>
    <property type="match status" value="1"/>
</dbReference>
<keyword evidence="8" id="KW-0472">Membrane</keyword>
<dbReference type="GO" id="GO:0016887">
    <property type="term" value="F:ATP hydrolysis activity"/>
    <property type="evidence" value="ECO:0007669"/>
    <property type="project" value="InterPro"/>
</dbReference>
<dbReference type="SMART" id="SM00382">
    <property type="entry name" value="AAA"/>
    <property type="match status" value="1"/>
</dbReference>
<evidence type="ECO:0000256" key="5">
    <source>
        <dbReference type="ARBA" id="ARBA00022741"/>
    </source>
</evidence>
<evidence type="ECO:0000259" key="9">
    <source>
        <dbReference type="PROSITE" id="PS50893"/>
    </source>
</evidence>
<dbReference type="GO" id="GO:0043190">
    <property type="term" value="C:ATP-binding cassette (ABC) transporter complex"/>
    <property type="evidence" value="ECO:0007669"/>
    <property type="project" value="TreeGrafter"/>
</dbReference>
<dbReference type="InterPro" id="IPR003593">
    <property type="entry name" value="AAA+_ATPase"/>
</dbReference>
<keyword evidence="3" id="KW-0813">Transport</keyword>
<dbReference type="AlphaFoldDB" id="A0A0R2F7N9"/>
<dbReference type="GO" id="GO:0005524">
    <property type="term" value="F:ATP binding"/>
    <property type="evidence" value="ECO:0007669"/>
    <property type="project" value="UniProtKB-KW"/>
</dbReference>
<organism evidence="10 11">
    <name type="scientific">Secundilactobacillus similis DSM 23365 = JCM 2765</name>
    <dbReference type="NCBI Taxonomy" id="1423804"/>
    <lineage>
        <taxon>Bacteria</taxon>
        <taxon>Bacillati</taxon>
        <taxon>Bacillota</taxon>
        <taxon>Bacilli</taxon>
        <taxon>Lactobacillales</taxon>
        <taxon>Lactobacillaceae</taxon>
        <taxon>Secundilactobacillus</taxon>
    </lineage>
</organism>
<keyword evidence="5" id="KW-0547">Nucleotide-binding</keyword>